<dbReference type="SUPFAM" id="SSF51182">
    <property type="entry name" value="RmlC-like cupins"/>
    <property type="match status" value="1"/>
</dbReference>
<dbReference type="SMART" id="SM00530">
    <property type="entry name" value="HTH_XRE"/>
    <property type="match status" value="1"/>
</dbReference>
<dbReference type="PROSITE" id="PS50943">
    <property type="entry name" value="HTH_CROC1"/>
    <property type="match status" value="1"/>
</dbReference>
<sequence length="181" mass="20373">MAKIDNFVPIGKRIRRARLDRKVTLDTMANETGLAKQVIKQIENGEKRPSVGTLLQISRVLQLDSDFLLKDPEADQEKRARAYTKRTDQYAYTPLTPDAKNKHLKAFRIVVEAGTRHEGVGFQHEGEEFVHVLEGQVKVQVGDHINELAAGDSLHFNSGIKHDLRNPSQKDAVLIVVVYVP</sequence>
<dbReference type="Pfam" id="PF01381">
    <property type="entry name" value="HTH_3"/>
    <property type="match status" value="1"/>
</dbReference>
<keyword evidence="1" id="KW-0238">DNA-binding</keyword>
<protein>
    <submittedName>
        <fullName evidence="3">Transcriptional regulator XRE family protein</fullName>
    </submittedName>
</protein>
<dbReference type="InterPro" id="IPR013096">
    <property type="entry name" value="Cupin_2"/>
</dbReference>
<dbReference type="PANTHER" id="PTHR46797">
    <property type="entry name" value="HTH-TYPE TRANSCRIPTIONAL REGULATOR"/>
    <property type="match status" value="1"/>
</dbReference>
<dbReference type="GO" id="GO:0003677">
    <property type="term" value="F:DNA binding"/>
    <property type="evidence" value="ECO:0007669"/>
    <property type="project" value="UniProtKB-KW"/>
</dbReference>
<dbReference type="OrthoDB" id="5343295at2"/>
<proteinExistence type="predicted"/>
<dbReference type="Pfam" id="PF07883">
    <property type="entry name" value="Cupin_2"/>
    <property type="match status" value="1"/>
</dbReference>
<name>S0G2S0_9BACT</name>
<dbReference type="Gene3D" id="2.60.120.10">
    <property type="entry name" value="Jelly Rolls"/>
    <property type="match status" value="1"/>
</dbReference>
<evidence type="ECO:0000313" key="4">
    <source>
        <dbReference type="Proteomes" id="UP000014216"/>
    </source>
</evidence>
<dbReference type="InterPro" id="IPR050807">
    <property type="entry name" value="TransReg_Diox_bact_type"/>
</dbReference>
<dbReference type="GO" id="GO:0003700">
    <property type="term" value="F:DNA-binding transcription factor activity"/>
    <property type="evidence" value="ECO:0007669"/>
    <property type="project" value="TreeGrafter"/>
</dbReference>
<dbReference type="GO" id="GO:0005829">
    <property type="term" value="C:cytosol"/>
    <property type="evidence" value="ECO:0007669"/>
    <property type="project" value="TreeGrafter"/>
</dbReference>
<dbReference type="InterPro" id="IPR010982">
    <property type="entry name" value="Lambda_DNA-bd_dom_sf"/>
</dbReference>
<dbReference type="EMBL" id="APJX01000004">
    <property type="protein sequence ID" value="EMS79749.1"/>
    <property type="molecule type" value="Genomic_DNA"/>
</dbReference>
<accession>S0G2S0</accession>
<dbReference type="CDD" id="cd00093">
    <property type="entry name" value="HTH_XRE"/>
    <property type="match status" value="1"/>
</dbReference>
<dbReference type="SUPFAM" id="SSF47413">
    <property type="entry name" value="lambda repressor-like DNA-binding domains"/>
    <property type="match status" value="1"/>
</dbReference>
<dbReference type="InterPro" id="IPR014710">
    <property type="entry name" value="RmlC-like_jellyroll"/>
</dbReference>
<dbReference type="Proteomes" id="UP000014216">
    <property type="component" value="Unassembled WGS sequence"/>
</dbReference>
<comment type="caution">
    <text evidence="3">The sequence shown here is derived from an EMBL/GenBank/DDBJ whole genome shotgun (WGS) entry which is preliminary data.</text>
</comment>
<dbReference type="InterPro" id="IPR011051">
    <property type="entry name" value="RmlC_Cupin_sf"/>
</dbReference>
<keyword evidence="4" id="KW-1185">Reference proteome</keyword>
<evidence type="ECO:0000313" key="3">
    <source>
        <dbReference type="EMBL" id="EMS79749.1"/>
    </source>
</evidence>
<dbReference type="Gene3D" id="1.10.260.40">
    <property type="entry name" value="lambda repressor-like DNA-binding domains"/>
    <property type="match status" value="1"/>
</dbReference>
<reference evidence="3 4" key="1">
    <citation type="journal article" date="2013" name="Genome Announc.">
        <title>Draft Genome Sequence of Desulfotignum phosphitoxidans DSM 13687 Strain FiPS-3.</title>
        <authorList>
            <person name="Poehlein A."/>
            <person name="Daniel R."/>
            <person name="Simeonova D.D."/>
        </authorList>
    </citation>
    <scope>NUCLEOTIDE SEQUENCE [LARGE SCALE GENOMIC DNA]</scope>
    <source>
        <strain evidence="3 4">DSM 13687</strain>
    </source>
</reference>
<dbReference type="AlphaFoldDB" id="S0G2S0"/>
<dbReference type="InterPro" id="IPR001387">
    <property type="entry name" value="Cro/C1-type_HTH"/>
</dbReference>
<dbReference type="CDD" id="cd02209">
    <property type="entry name" value="cupin_XRE_C"/>
    <property type="match status" value="1"/>
</dbReference>
<dbReference type="RefSeq" id="WP_006966028.1">
    <property type="nucleotide sequence ID" value="NZ_APJX01000004.1"/>
</dbReference>
<organism evidence="3 4">
    <name type="scientific">Desulfotignum phosphitoxidans DSM 13687</name>
    <dbReference type="NCBI Taxonomy" id="1286635"/>
    <lineage>
        <taxon>Bacteria</taxon>
        <taxon>Pseudomonadati</taxon>
        <taxon>Thermodesulfobacteriota</taxon>
        <taxon>Desulfobacteria</taxon>
        <taxon>Desulfobacterales</taxon>
        <taxon>Desulfobacteraceae</taxon>
        <taxon>Desulfotignum</taxon>
    </lineage>
</organism>
<gene>
    <name evidence="3" type="ORF">Dpo_4c03010</name>
</gene>
<evidence type="ECO:0000259" key="2">
    <source>
        <dbReference type="PROSITE" id="PS50943"/>
    </source>
</evidence>
<evidence type="ECO:0000256" key="1">
    <source>
        <dbReference type="ARBA" id="ARBA00023125"/>
    </source>
</evidence>
<dbReference type="PANTHER" id="PTHR46797:SF1">
    <property type="entry name" value="METHYLPHOSPHONATE SYNTHASE"/>
    <property type="match status" value="1"/>
</dbReference>
<feature type="domain" description="HTH cro/C1-type" evidence="2">
    <location>
        <begin position="14"/>
        <end position="68"/>
    </location>
</feature>